<evidence type="ECO:0000313" key="2">
    <source>
        <dbReference type="Proteomes" id="UP000315295"/>
    </source>
</evidence>
<dbReference type="Proteomes" id="UP000315295">
    <property type="component" value="Unassembled WGS sequence"/>
</dbReference>
<comment type="caution">
    <text evidence="1">The sequence shown here is derived from an EMBL/GenBank/DDBJ whole genome shotgun (WGS) entry which is preliminary data.</text>
</comment>
<dbReference type="EMBL" id="VIEB01000005">
    <property type="protein sequence ID" value="TQE14151.1"/>
    <property type="molecule type" value="Genomic_DNA"/>
</dbReference>
<evidence type="ECO:0008006" key="3">
    <source>
        <dbReference type="Google" id="ProtNLM"/>
    </source>
</evidence>
<gene>
    <name evidence="1" type="ORF">C1H46_000070</name>
</gene>
<proteinExistence type="predicted"/>
<organism evidence="1 2">
    <name type="scientific">Malus baccata</name>
    <name type="common">Siberian crab apple</name>
    <name type="synonym">Pyrus baccata</name>
    <dbReference type="NCBI Taxonomy" id="106549"/>
    <lineage>
        <taxon>Eukaryota</taxon>
        <taxon>Viridiplantae</taxon>
        <taxon>Streptophyta</taxon>
        <taxon>Embryophyta</taxon>
        <taxon>Tracheophyta</taxon>
        <taxon>Spermatophyta</taxon>
        <taxon>Magnoliopsida</taxon>
        <taxon>eudicotyledons</taxon>
        <taxon>Gunneridae</taxon>
        <taxon>Pentapetalae</taxon>
        <taxon>rosids</taxon>
        <taxon>fabids</taxon>
        <taxon>Rosales</taxon>
        <taxon>Rosaceae</taxon>
        <taxon>Amygdaloideae</taxon>
        <taxon>Maleae</taxon>
        <taxon>Malus</taxon>
    </lineage>
</organism>
<reference evidence="1 2" key="1">
    <citation type="journal article" date="2019" name="G3 (Bethesda)">
        <title>Sequencing of a Wild Apple (Malus baccata) Genome Unravels the Differences Between Cultivated and Wild Apple Species Regarding Disease Resistance and Cold Tolerance.</title>
        <authorList>
            <person name="Chen X."/>
        </authorList>
    </citation>
    <scope>NUCLEOTIDE SEQUENCE [LARGE SCALE GENOMIC DNA]</scope>
    <source>
        <strain evidence="2">cv. Shandingzi</strain>
        <tissue evidence="1">Leaves</tissue>
    </source>
</reference>
<dbReference type="AlphaFoldDB" id="A0A540NSY8"/>
<protein>
    <recommendedName>
        <fullName evidence="3">Retrotransposon gag domain-containing protein</fullName>
    </recommendedName>
</protein>
<sequence length="216" mass="24366">MLGITLTIHALGEAQKEIDAFVKELKNSIPRPSEKASNKNCTPRENASQEKLAAIAGKGSEKAPSFVTQEDVIAMLENELHRSLHANDYNLRLREFSKRLIDRANTWYTTLTPGSIRTWEELASMFYKKNLTLDCYNEKDDEALVKICISNIVADYKVYSENIRISQFSRLLEVVMKTSLSIKPSTGKSCKTDEKKAHPSLACSDEEFQATKKEGN</sequence>
<name>A0A540NSY8_MALBA</name>
<keyword evidence="2" id="KW-1185">Reference proteome</keyword>
<evidence type="ECO:0000313" key="1">
    <source>
        <dbReference type="EMBL" id="TQE14151.1"/>
    </source>
</evidence>
<accession>A0A540NSY8</accession>